<reference evidence="2" key="1">
    <citation type="submission" date="2023-08" db="EMBL/GenBank/DDBJ databases">
        <authorList>
            <person name="Alioto T."/>
            <person name="Alioto T."/>
            <person name="Gomez Garrido J."/>
        </authorList>
    </citation>
    <scope>NUCLEOTIDE SEQUENCE</scope>
</reference>
<keyword evidence="3" id="KW-1185">Reference proteome</keyword>
<sequence length="55" mass="6134">MFDLTTEHQVDKPVEGNVRAPRHRLINGCVQITALFSAGVKFLSALTVFAFSERD</sequence>
<feature type="transmembrane region" description="Helical" evidence="1">
    <location>
        <begin position="29"/>
        <end position="51"/>
    </location>
</feature>
<accession>A0AAV1GJT4</accession>
<evidence type="ECO:0000313" key="3">
    <source>
        <dbReference type="Proteomes" id="UP001178508"/>
    </source>
</evidence>
<protein>
    <submittedName>
        <fullName evidence="2">Uncharacterized protein</fullName>
    </submittedName>
</protein>
<proteinExistence type="predicted"/>
<organism evidence="2 3">
    <name type="scientific">Xyrichtys novacula</name>
    <name type="common">Pearly razorfish</name>
    <name type="synonym">Hemipteronotus novacula</name>
    <dbReference type="NCBI Taxonomy" id="13765"/>
    <lineage>
        <taxon>Eukaryota</taxon>
        <taxon>Metazoa</taxon>
        <taxon>Chordata</taxon>
        <taxon>Craniata</taxon>
        <taxon>Vertebrata</taxon>
        <taxon>Euteleostomi</taxon>
        <taxon>Actinopterygii</taxon>
        <taxon>Neopterygii</taxon>
        <taxon>Teleostei</taxon>
        <taxon>Neoteleostei</taxon>
        <taxon>Acanthomorphata</taxon>
        <taxon>Eupercaria</taxon>
        <taxon>Labriformes</taxon>
        <taxon>Labridae</taxon>
        <taxon>Xyrichtys</taxon>
    </lineage>
</organism>
<keyword evidence="1" id="KW-1133">Transmembrane helix</keyword>
<evidence type="ECO:0000313" key="2">
    <source>
        <dbReference type="EMBL" id="CAJ1072939.1"/>
    </source>
</evidence>
<dbReference type="Proteomes" id="UP001178508">
    <property type="component" value="Chromosome 14"/>
</dbReference>
<evidence type="ECO:0000256" key="1">
    <source>
        <dbReference type="SAM" id="Phobius"/>
    </source>
</evidence>
<keyword evidence="1" id="KW-0472">Membrane</keyword>
<name>A0AAV1GJT4_XYRNO</name>
<dbReference type="EMBL" id="OY660877">
    <property type="protein sequence ID" value="CAJ1072939.1"/>
    <property type="molecule type" value="Genomic_DNA"/>
</dbReference>
<dbReference type="AlphaFoldDB" id="A0AAV1GJT4"/>
<keyword evidence="1" id="KW-0812">Transmembrane</keyword>
<gene>
    <name evidence="2" type="ORF">XNOV1_A006771</name>
</gene>